<dbReference type="Proteomes" id="UP000001514">
    <property type="component" value="Unassembled WGS sequence"/>
</dbReference>
<dbReference type="Gramene" id="EFJ17261">
    <property type="protein sequence ID" value="EFJ17261"/>
    <property type="gene ID" value="SELMODRAFT_179093"/>
</dbReference>
<dbReference type="OMA" id="QCRSENI"/>
<dbReference type="EMBL" id="GL377615">
    <property type="protein sequence ID" value="EFJ17261.1"/>
    <property type="molecule type" value="Genomic_DNA"/>
</dbReference>
<keyword evidence="3" id="KW-1185">Reference proteome</keyword>
<proteinExistence type="predicted"/>
<keyword evidence="1" id="KW-0732">Signal</keyword>
<organism evidence="3">
    <name type="scientific">Selaginella moellendorffii</name>
    <name type="common">Spikemoss</name>
    <dbReference type="NCBI Taxonomy" id="88036"/>
    <lineage>
        <taxon>Eukaryota</taxon>
        <taxon>Viridiplantae</taxon>
        <taxon>Streptophyta</taxon>
        <taxon>Embryophyta</taxon>
        <taxon>Tracheophyta</taxon>
        <taxon>Lycopodiopsida</taxon>
        <taxon>Selaginellales</taxon>
        <taxon>Selaginellaceae</taxon>
        <taxon>Selaginella</taxon>
    </lineage>
</organism>
<dbReference type="PANTHER" id="PTHR34564">
    <property type="entry name" value="PEPTIDYL-PROLYL CIS-TRANS ISOMERASE G"/>
    <property type="match status" value="1"/>
</dbReference>
<dbReference type="FunCoup" id="D8SEB2">
    <property type="interactions" value="22"/>
</dbReference>
<protein>
    <submittedName>
        <fullName evidence="2">Uncharacterized protein</fullName>
    </submittedName>
</protein>
<reference evidence="2 3" key="1">
    <citation type="journal article" date="2011" name="Science">
        <title>The Selaginella genome identifies genetic changes associated with the evolution of vascular plants.</title>
        <authorList>
            <person name="Banks J.A."/>
            <person name="Nishiyama T."/>
            <person name="Hasebe M."/>
            <person name="Bowman J.L."/>
            <person name="Gribskov M."/>
            <person name="dePamphilis C."/>
            <person name="Albert V.A."/>
            <person name="Aono N."/>
            <person name="Aoyama T."/>
            <person name="Ambrose B.A."/>
            <person name="Ashton N.W."/>
            <person name="Axtell M.J."/>
            <person name="Barker E."/>
            <person name="Barker M.S."/>
            <person name="Bennetzen J.L."/>
            <person name="Bonawitz N.D."/>
            <person name="Chapple C."/>
            <person name="Cheng C."/>
            <person name="Correa L.G."/>
            <person name="Dacre M."/>
            <person name="DeBarry J."/>
            <person name="Dreyer I."/>
            <person name="Elias M."/>
            <person name="Engstrom E.M."/>
            <person name="Estelle M."/>
            <person name="Feng L."/>
            <person name="Finet C."/>
            <person name="Floyd S.K."/>
            <person name="Frommer W.B."/>
            <person name="Fujita T."/>
            <person name="Gramzow L."/>
            <person name="Gutensohn M."/>
            <person name="Harholt J."/>
            <person name="Hattori M."/>
            <person name="Heyl A."/>
            <person name="Hirai T."/>
            <person name="Hiwatashi Y."/>
            <person name="Ishikawa M."/>
            <person name="Iwata M."/>
            <person name="Karol K.G."/>
            <person name="Koehler B."/>
            <person name="Kolukisaoglu U."/>
            <person name="Kubo M."/>
            <person name="Kurata T."/>
            <person name="Lalonde S."/>
            <person name="Li K."/>
            <person name="Li Y."/>
            <person name="Litt A."/>
            <person name="Lyons E."/>
            <person name="Manning G."/>
            <person name="Maruyama T."/>
            <person name="Michael T.P."/>
            <person name="Mikami K."/>
            <person name="Miyazaki S."/>
            <person name="Morinaga S."/>
            <person name="Murata T."/>
            <person name="Mueller-Roeber B."/>
            <person name="Nelson D.R."/>
            <person name="Obara M."/>
            <person name="Oguri Y."/>
            <person name="Olmstead R.G."/>
            <person name="Onodera N."/>
            <person name="Petersen B.L."/>
            <person name="Pils B."/>
            <person name="Prigge M."/>
            <person name="Rensing S.A."/>
            <person name="Riano-Pachon D.M."/>
            <person name="Roberts A.W."/>
            <person name="Sato Y."/>
            <person name="Scheller H.V."/>
            <person name="Schulz B."/>
            <person name="Schulz C."/>
            <person name="Shakirov E.V."/>
            <person name="Shibagaki N."/>
            <person name="Shinohara N."/>
            <person name="Shippen D.E."/>
            <person name="Soerensen I."/>
            <person name="Sotooka R."/>
            <person name="Sugimoto N."/>
            <person name="Sugita M."/>
            <person name="Sumikawa N."/>
            <person name="Tanurdzic M."/>
            <person name="Theissen G."/>
            <person name="Ulvskov P."/>
            <person name="Wakazuki S."/>
            <person name="Weng J.K."/>
            <person name="Willats W.W."/>
            <person name="Wipf D."/>
            <person name="Wolf P.G."/>
            <person name="Yang L."/>
            <person name="Zimmer A.D."/>
            <person name="Zhu Q."/>
            <person name="Mitros T."/>
            <person name="Hellsten U."/>
            <person name="Loque D."/>
            <person name="Otillar R."/>
            <person name="Salamov A."/>
            <person name="Schmutz J."/>
            <person name="Shapiro H."/>
            <person name="Lindquist E."/>
            <person name="Lucas S."/>
            <person name="Rokhsar D."/>
            <person name="Grigoriev I.V."/>
        </authorList>
    </citation>
    <scope>NUCLEOTIDE SEQUENCE [LARGE SCALE GENOMIC DNA]</scope>
</reference>
<feature type="signal peptide" evidence="1">
    <location>
        <begin position="1"/>
        <end position="20"/>
    </location>
</feature>
<dbReference type="PANTHER" id="PTHR34564:SF3">
    <property type="entry name" value="PEPTIDYL-PROLYL CIS-TRANS ISOMERASE G"/>
    <property type="match status" value="1"/>
</dbReference>
<dbReference type="KEGG" id="smo:SELMODRAFT_179093"/>
<name>D8SEB2_SELML</name>
<dbReference type="AlphaFoldDB" id="D8SEB2"/>
<feature type="chain" id="PRO_5003122643" evidence="1">
    <location>
        <begin position="21"/>
        <end position="105"/>
    </location>
</feature>
<evidence type="ECO:0000313" key="2">
    <source>
        <dbReference type="EMBL" id="EFJ17261.1"/>
    </source>
</evidence>
<evidence type="ECO:0000313" key="3">
    <source>
        <dbReference type="Proteomes" id="UP000001514"/>
    </source>
</evidence>
<dbReference type="eggNOG" id="ENOG502S3XV">
    <property type="taxonomic scope" value="Eukaryota"/>
</dbReference>
<accession>D8SEB2</accession>
<evidence type="ECO:0000256" key="1">
    <source>
        <dbReference type="SAM" id="SignalP"/>
    </source>
</evidence>
<dbReference type="HOGENOM" id="CLU_176573_0_0_1"/>
<dbReference type="InParanoid" id="D8SEB2"/>
<gene>
    <name evidence="2" type="ORF">SELMODRAFT_179093</name>
</gene>
<sequence>MSRPMVLALVLLFLIFSSQTEWLQQVKIEPEAEPPPRALHASSHQVNEQKAGQTSLSSQIIFLQEKQIHTLTQLVRSLRNQLSLCQETLAKENATETLLDVPEAD</sequence>